<dbReference type="Proteomes" id="UP000230161">
    <property type="component" value="Unassembled WGS sequence"/>
</dbReference>
<keyword evidence="1 2" id="KW-0238">DNA-binding</keyword>
<dbReference type="AlphaFoldDB" id="A0A2M9BU13"/>
<feature type="DNA-binding region" description="H-T-H motif" evidence="2">
    <location>
        <begin position="39"/>
        <end position="58"/>
    </location>
</feature>
<dbReference type="InterPro" id="IPR001647">
    <property type="entry name" value="HTH_TetR"/>
</dbReference>
<dbReference type="Gene3D" id="1.10.357.10">
    <property type="entry name" value="Tetracycline Repressor, domain 2"/>
    <property type="match status" value="1"/>
</dbReference>
<evidence type="ECO:0000256" key="2">
    <source>
        <dbReference type="PROSITE-ProRule" id="PRU00335"/>
    </source>
</evidence>
<dbReference type="EMBL" id="PGFB01000004">
    <property type="protein sequence ID" value="PJJ61433.1"/>
    <property type="molecule type" value="Genomic_DNA"/>
</dbReference>
<dbReference type="PANTHER" id="PTHR30055:SF226">
    <property type="entry name" value="HTH-TYPE TRANSCRIPTIONAL REGULATOR PKSA"/>
    <property type="match status" value="1"/>
</dbReference>
<proteinExistence type="predicted"/>
<organism evidence="4 5">
    <name type="scientific">Compostimonas suwonensis</name>
    <dbReference type="NCBI Taxonomy" id="1048394"/>
    <lineage>
        <taxon>Bacteria</taxon>
        <taxon>Bacillati</taxon>
        <taxon>Actinomycetota</taxon>
        <taxon>Actinomycetes</taxon>
        <taxon>Micrococcales</taxon>
        <taxon>Microbacteriaceae</taxon>
        <taxon>Compostimonas</taxon>
    </lineage>
</organism>
<gene>
    <name evidence="4" type="ORF">CLV54_2378</name>
</gene>
<dbReference type="Pfam" id="PF00440">
    <property type="entry name" value="TetR_N"/>
    <property type="match status" value="1"/>
</dbReference>
<evidence type="ECO:0000256" key="1">
    <source>
        <dbReference type="ARBA" id="ARBA00023125"/>
    </source>
</evidence>
<dbReference type="GO" id="GO:0000976">
    <property type="term" value="F:transcription cis-regulatory region binding"/>
    <property type="evidence" value="ECO:0007669"/>
    <property type="project" value="TreeGrafter"/>
</dbReference>
<dbReference type="SUPFAM" id="SSF48498">
    <property type="entry name" value="Tetracyclin repressor-like, C-terminal domain"/>
    <property type="match status" value="1"/>
</dbReference>
<dbReference type="InterPro" id="IPR036271">
    <property type="entry name" value="Tet_transcr_reg_TetR-rel_C_sf"/>
</dbReference>
<dbReference type="RefSeq" id="WP_100345179.1">
    <property type="nucleotide sequence ID" value="NZ_PGFB01000004.1"/>
</dbReference>
<accession>A0A2M9BU13</accession>
<dbReference type="PROSITE" id="PS50977">
    <property type="entry name" value="HTH_TETR_2"/>
    <property type="match status" value="1"/>
</dbReference>
<protein>
    <submittedName>
        <fullName evidence="4">AcrR family transcriptional regulator</fullName>
    </submittedName>
</protein>
<evidence type="ECO:0000259" key="3">
    <source>
        <dbReference type="PROSITE" id="PS50977"/>
    </source>
</evidence>
<feature type="domain" description="HTH tetR-type" evidence="3">
    <location>
        <begin position="16"/>
        <end position="76"/>
    </location>
</feature>
<evidence type="ECO:0000313" key="5">
    <source>
        <dbReference type="Proteomes" id="UP000230161"/>
    </source>
</evidence>
<comment type="caution">
    <text evidence="4">The sequence shown here is derived from an EMBL/GenBank/DDBJ whole genome shotgun (WGS) entry which is preliminary data.</text>
</comment>
<dbReference type="InterPro" id="IPR009057">
    <property type="entry name" value="Homeodomain-like_sf"/>
</dbReference>
<sequence>MGTRQYSSPIRAEASAETRRRILGAAAKLFAQEGYQGTTMAAIAKEAGVSAQSVHLAGPKSALLMAAFEVTLAGDEGTHPLYERPAVAAIMQLPPDQALPAYLRFLAEANARTAGIHNALYVAAETDEAVAELLSDLNRRRHNDIGMAISWCGAHGLLRGDTDPDERAEVLTYLVSPETYRFFAGERGWSDERYQRWLGDAIERLVLGGPIV</sequence>
<evidence type="ECO:0000313" key="4">
    <source>
        <dbReference type="EMBL" id="PJJ61433.1"/>
    </source>
</evidence>
<dbReference type="GO" id="GO:0003700">
    <property type="term" value="F:DNA-binding transcription factor activity"/>
    <property type="evidence" value="ECO:0007669"/>
    <property type="project" value="TreeGrafter"/>
</dbReference>
<dbReference type="SUPFAM" id="SSF46689">
    <property type="entry name" value="Homeodomain-like"/>
    <property type="match status" value="1"/>
</dbReference>
<dbReference type="InterPro" id="IPR050109">
    <property type="entry name" value="HTH-type_TetR-like_transc_reg"/>
</dbReference>
<reference evidence="4 5" key="1">
    <citation type="submission" date="2017-11" db="EMBL/GenBank/DDBJ databases">
        <title>Genomic Encyclopedia of Archaeal and Bacterial Type Strains, Phase II (KMG-II): From Individual Species to Whole Genera.</title>
        <authorList>
            <person name="Goeker M."/>
        </authorList>
    </citation>
    <scope>NUCLEOTIDE SEQUENCE [LARGE SCALE GENOMIC DNA]</scope>
    <source>
        <strain evidence="4 5">DSM 25625</strain>
    </source>
</reference>
<name>A0A2M9BU13_9MICO</name>
<dbReference type="OrthoDB" id="3825402at2"/>
<dbReference type="PANTHER" id="PTHR30055">
    <property type="entry name" value="HTH-TYPE TRANSCRIPTIONAL REGULATOR RUTR"/>
    <property type="match status" value="1"/>
</dbReference>
<keyword evidence="5" id="KW-1185">Reference proteome</keyword>